<dbReference type="Gene3D" id="3.90.76.10">
    <property type="entry name" value="Dipeptide-binding Protein, Domain 1"/>
    <property type="match status" value="1"/>
</dbReference>
<evidence type="ECO:0000256" key="6">
    <source>
        <dbReference type="SAM" id="SignalP"/>
    </source>
</evidence>
<dbReference type="EMBL" id="JBHTKL010000001">
    <property type="protein sequence ID" value="MFD1017857.1"/>
    <property type="molecule type" value="Genomic_DNA"/>
</dbReference>
<dbReference type="PROSITE" id="PS51257">
    <property type="entry name" value="PROKAR_LIPOPROTEIN"/>
    <property type="match status" value="1"/>
</dbReference>
<evidence type="ECO:0000256" key="1">
    <source>
        <dbReference type="ARBA" id="ARBA00004196"/>
    </source>
</evidence>
<evidence type="ECO:0000256" key="5">
    <source>
        <dbReference type="SAM" id="MobiDB-lite"/>
    </source>
</evidence>
<organism evidence="8 9">
    <name type="scientific">Thalassobacillus hwangdonensis</name>
    <dbReference type="NCBI Taxonomy" id="546108"/>
    <lineage>
        <taxon>Bacteria</taxon>
        <taxon>Bacillati</taxon>
        <taxon>Bacillota</taxon>
        <taxon>Bacilli</taxon>
        <taxon>Bacillales</taxon>
        <taxon>Bacillaceae</taxon>
        <taxon>Thalassobacillus</taxon>
    </lineage>
</organism>
<dbReference type="SUPFAM" id="SSF53850">
    <property type="entry name" value="Periplasmic binding protein-like II"/>
    <property type="match status" value="1"/>
</dbReference>
<dbReference type="PANTHER" id="PTHR30290:SF10">
    <property type="entry name" value="PERIPLASMIC OLIGOPEPTIDE-BINDING PROTEIN-RELATED"/>
    <property type="match status" value="1"/>
</dbReference>
<protein>
    <submittedName>
        <fullName evidence="8">Peptide ABC transporter substrate-binding protein</fullName>
    </submittedName>
</protein>
<sequence>MKKTNWLLLVLALVLSMFLVACSGGDSDNADSGDDTNTEDTTSEDEGSEDADAEGDSGEEASGDKNLAEEQVLNLLEGSQIPTMDSSHATDAVAFQWLGETMEGLYRLNEDVQPEPAVAAEEPQVSEDGLEWTIKLREDAVWSNGDPVTANDFVFAWRRAIDPETGSEYGPFMMNDVLKNATAINNGEMGVEELGVEAVSDYELKITLEKAVPYFHSLLTFGTYYPLNEAFVTEQGADYALTSDNLIFNGPFLLENWDPKASESWNLTKNPDYWDAENVTLETINVNVVKETSAAVNQYETGGTDRAGLTAEYVEKYAGSEDYVTMPEPVLFYLKMNQDNEALANVNIRKAIQMSINKQDLVDVILNNGSVVSTGAVPSDFVSHPESGEDFRSLNGDLVTTDKEKAKELWQTGLEELGTDSVTLRFLGGDSDVAKTMDEYIVDQLQSNLEGLTLEISQVPFEERIARDEASDYDIQNSGWGPDYLDASTWLNMWMSDSPYMTMNYNSEKYDSLMQEANNDLLTDLPARFDKMLEAEKQLVQEDAAIAPLYQRSRAYLWRPTVKGVIFNPMGADFTYKHAYISAE</sequence>
<name>A0ABW3KVF4_9BACI</name>
<dbReference type="Pfam" id="PF00496">
    <property type="entry name" value="SBP_bac_5"/>
    <property type="match status" value="1"/>
</dbReference>
<dbReference type="PANTHER" id="PTHR30290">
    <property type="entry name" value="PERIPLASMIC BINDING COMPONENT OF ABC TRANSPORTER"/>
    <property type="match status" value="1"/>
</dbReference>
<comment type="subcellular location">
    <subcellularLocation>
        <location evidence="1">Cell envelope</location>
    </subcellularLocation>
</comment>
<evidence type="ECO:0000256" key="2">
    <source>
        <dbReference type="ARBA" id="ARBA00005695"/>
    </source>
</evidence>
<dbReference type="InterPro" id="IPR000914">
    <property type="entry name" value="SBP_5_dom"/>
</dbReference>
<keyword evidence="9" id="KW-1185">Reference proteome</keyword>
<feature type="signal peptide" evidence="6">
    <location>
        <begin position="1"/>
        <end position="21"/>
    </location>
</feature>
<gene>
    <name evidence="8" type="ORF">ACFQ2J_01485</name>
</gene>
<feature type="compositionally biased region" description="Acidic residues" evidence="5">
    <location>
        <begin position="28"/>
        <end position="61"/>
    </location>
</feature>
<feature type="domain" description="Solute-binding protein family 5" evidence="7">
    <location>
        <begin position="114"/>
        <end position="499"/>
    </location>
</feature>
<comment type="similarity">
    <text evidence="2">Belongs to the bacterial solute-binding protein 5 family.</text>
</comment>
<comment type="caution">
    <text evidence="8">The sequence shown here is derived from an EMBL/GenBank/DDBJ whole genome shotgun (WGS) entry which is preliminary data.</text>
</comment>
<dbReference type="Proteomes" id="UP001596990">
    <property type="component" value="Unassembled WGS sequence"/>
</dbReference>
<keyword evidence="3" id="KW-0813">Transport</keyword>
<evidence type="ECO:0000256" key="3">
    <source>
        <dbReference type="ARBA" id="ARBA00022448"/>
    </source>
</evidence>
<reference evidence="9" key="1">
    <citation type="journal article" date="2019" name="Int. J. Syst. Evol. Microbiol.">
        <title>The Global Catalogue of Microorganisms (GCM) 10K type strain sequencing project: providing services to taxonomists for standard genome sequencing and annotation.</title>
        <authorList>
            <consortium name="The Broad Institute Genomics Platform"/>
            <consortium name="The Broad Institute Genome Sequencing Center for Infectious Disease"/>
            <person name="Wu L."/>
            <person name="Ma J."/>
        </authorList>
    </citation>
    <scope>NUCLEOTIDE SEQUENCE [LARGE SCALE GENOMIC DNA]</scope>
    <source>
        <strain evidence="9">CCUG 56607</strain>
    </source>
</reference>
<evidence type="ECO:0000313" key="8">
    <source>
        <dbReference type="EMBL" id="MFD1017857.1"/>
    </source>
</evidence>
<dbReference type="PIRSF" id="PIRSF002741">
    <property type="entry name" value="MppA"/>
    <property type="match status" value="1"/>
</dbReference>
<feature type="chain" id="PRO_5045339534" evidence="6">
    <location>
        <begin position="22"/>
        <end position="584"/>
    </location>
</feature>
<dbReference type="Gene3D" id="3.40.190.10">
    <property type="entry name" value="Periplasmic binding protein-like II"/>
    <property type="match status" value="1"/>
</dbReference>
<dbReference type="RefSeq" id="WP_386055919.1">
    <property type="nucleotide sequence ID" value="NZ_JBHTKL010000001.1"/>
</dbReference>
<accession>A0ABW3KVF4</accession>
<evidence type="ECO:0000259" key="7">
    <source>
        <dbReference type="Pfam" id="PF00496"/>
    </source>
</evidence>
<evidence type="ECO:0000313" key="9">
    <source>
        <dbReference type="Proteomes" id="UP001596990"/>
    </source>
</evidence>
<dbReference type="InterPro" id="IPR039424">
    <property type="entry name" value="SBP_5"/>
</dbReference>
<keyword evidence="4 6" id="KW-0732">Signal</keyword>
<evidence type="ECO:0000256" key="4">
    <source>
        <dbReference type="ARBA" id="ARBA00022729"/>
    </source>
</evidence>
<proteinExistence type="inferred from homology"/>
<feature type="region of interest" description="Disordered" evidence="5">
    <location>
        <begin position="25"/>
        <end position="64"/>
    </location>
</feature>
<dbReference type="InterPro" id="IPR030678">
    <property type="entry name" value="Peptide/Ni-bd"/>
</dbReference>
<dbReference type="Gene3D" id="3.10.105.10">
    <property type="entry name" value="Dipeptide-binding Protein, Domain 3"/>
    <property type="match status" value="1"/>
</dbReference>
<dbReference type="CDD" id="cd08504">
    <property type="entry name" value="PBP2_OppA"/>
    <property type="match status" value="1"/>
</dbReference>